<dbReference type="GO" id="GO:0016787">
    <property type="term" value="F:hydrolase activity"/>
    <property type="evidence" value="ECO:0007669"/>
    <property type="project" value="UniProtKB-KW"/>
</dbReference>
<dbReference type="Pfam" id="PF09296">
    <property type="entry name" value="NUDIX-like"/>
    <property type="match status" value="1"/>
</dbReference>
<dbReference type="PROSITE" id="PS51462">
    <property type="entry name" value="NUDIX"/>
    <property type="match status" value="1"/>
</dbReference>
<evidence type="ECO:0000256" key="2">
    <source>
        <dbReference type="ARBA" id="ARBA00012381"/>
    </source>
</evidence>
<evidence type="ECO:0000313" key="9">
    <source>
        <dbReference type="Proteomes" id="UP001059934"/>
    </source>
</evidence>
<dbReference type="InterPro" id="IPR015375">
    <property type="entry name" value="NADH_PPase-like_N"/>
</dbReference>
<keyword evidence="4 8" id="KW-0378">Hydrolase</keyword>
<accession>A0ABY5TP25</accession>
<keyword evidence="3" id="KW-0479">Metal-binding</keyword>
<dbReference type="PANTHER" id="PTHR11383">
    <property type="entry name" value="NUCLEOSIDE DIPHOSPHATE-LINKED MOIETY X MOTIF 13"/>
    <property type="match status" value="1"/>
</dbReference>
<reference evidence="8" key="1">
    <citation type="submission" date="2022-08" db="EMBL/GenBank/DDBJ databases">
        <title>Catabolic pathway analysis in culturable SAR92 clade bacteria reveals their overlooked roles in DMSP degradation in coastal seas.</title>
        <authorList>
            <person name="He X."/>
            <person name="Zhang X."/>
            <person name="Zhang Y."/>
        </authorList>
    </citation>
    <scope>NUCLEOTIDE SEQUENCE</scope>
    <source>
        <strain evidence="8">H455</strain>
    </source>
</reference>
<dbReference type="InterPro" id="IPR020084">
    <property type="entry name" value="NUDIX_hydrolase_CS"/>
</dbReference>
<evidence type="ECO:0000256" key="5">
    <source>
        <dbReference type="ARBA" id="ARBA00022842"/>
    </source>
</evidence>
<protein>
    <recommendedName>
        <fullName evidence="2">NAD(+) diphosphatase</fullName>
        <ecNumber evidence="2">3.6.1.22</ecNumber>
    </recommendedName>
</protein>
<dbReference type="InterPro" id="IPR015376">
    <property type="entry name" value="Znr_NADH_PPase"/>
</dbReference>
<evidence type="ECO:0000256" key="4">
    <source>
        <dbReference type="ARBA" id="ARBA00022801"/>
    </source>
</evidence>
<dbReference type="EMBL" id="CP103416">
    <property type="protein sequence ID" value="UVW33899.1"/>
    <property type="molecule type" value="Genomic_DNA"/>
</dbReference>
<dbReference type="Proteomes" id="UP001059934">
    <property type="component" value="Chromosome"/>
</dbReference>
<dbReference type="InterPro" id="IPR049734">
    <property type="entry name" value="NudC-like_C"/>
</dbReference>
<dbReference type="Pfam" id="PF09297">
    <property type="entry name" value="Zn_ribbon_NUD"/>
    <property type="match status" value="1"/>
</dbReference>
<name>A0ABY5TP25_9GAMM</name>
<evidence type="ECO:0000256" key="3">
    <source>
        <dbReference type="ARBA" id="ARBA00022723"/>
    </source>
</evidence>
<dbReference type="InterPro" id="IPR015797">
    <property type="entry name" value="NUDIX_hydrolase-like_dom_sf"/>
</dbReference>
<dbReference type="NCBIfam" id="NF001299">
    <property type="entry name" value="PRK00241.1"/>
    <property type="match status" value="1"/>
</dbReference>
<keyword evidence="5" id="KW-0460">Magnesium</keyword>
<dbReference type="EC" id="3.6.1.22" evidence="2"/>
<keyword evidence="6" id="KW-0520">NAD</keyword>
<evidence type="ECO:0000256" key="6">
    <source>
        <dbReference type="ARBA" id="ARBA00023027"/>
    </source>
</evidence>
<organism evidence="8 9">
    <name type="scientific">SAR92 clade bacterium H455</name>
    <dbReference type="NCBI Taxonomy" id="2974818"/>
    <lineage>
        <taxon>Bacteria</taxon>
        <taxon>Pseudomonadati</taxon>
        <taxon>Pseudomonadota</taxon>
        <taxon>Gammaproteobacteria</taxon>
        <taxon>Cellvibrionales</taxon>
        <taxon>Porticoccaceae</taxon>
        <taxon>SAR92 clade</taxon>
    </lineage>
</organism>
<dbReference type="InterPro" id="IPR000086">
    <property type="entry name" value="NUDIX_hydrolase_dom"/>
</dbReference>
<evidence type="ECO:0000313" key="8">
    <source>
        <dbReference type="EMBL" id="UVW33899.1"/>
    </source>
</evidence>
<proteinExistence type="predicted"/>
<keyword evidence="9" id="KW-1185">Reference proteome</keyword>
<dbReference type="Gene3D" id="3.90.79.20">
    <property type="match status" value="1"/>
</dbReference>
<dbReference type="SUPFAM" id="SSF55811">
    <property type="entry name" value="Nudix"/>
    <property type="match status" value="2"/>
</dbReference>
<evidence type="ECO:0000259" key="7">
    <source>
        <dbReference type="PROSITE" id="PS51462"/>
    </source>
</evidence>
<evidence type="ECO:0000256" key="1">
    <source>
        <dbReference type="ARBA" id="ARBA00001946"/>
    </source>
</evidence>
<dbReference type="PROSITE" id="PS00893">
    <property type="entry name" value="NUDIX_BOX"/>
    <property type="match status" value="1"/>
</dbReference>
<comment type="cofactor">
    <cofactor evidence="1">
        <name>Mg(2+)</name>
        <dbReference type="ChEBI" id="CHEBI:18420"/>
    </cofactor>
</comment>
<dbReference type="PANTHER" id="PTHR11383:SF3">
    <property type="entry name" value="NAD(P)H PYROPHOSPHATASE NUDT13, MITOCHONDRIAL"/>
    <property type="match status" value="1"/>
</dbReference>
<dbReference type="Pfam" id="PF00293">
    <property type="entry name" value="NUDIX"/>
    <property type="match status" value="1"/>
</dbReference>
<dbReference type="Gene3D" id="3.90.79.10">
    <property type="entry name" value="Nucleoside Triphosphate Pyrophosphohydrolase"/>
    <property type="match status" value="1"/>
</dbReference>
<gene>
    <name evidence="8" type="primary">nudC</name>
    <name evidence="8" type="ORF">NYF23_07570</name>
</gene>
<dbReference type="CDD" id="cd03429">
    <property type="entry name" value="NUDIX_NADH_pyrophosphatase_Nudt13"/>
    <property type="match status" value="1"/>
</dbReference>
<feature type="domain" description="Nudix hydrolase" evidence="7">
    <location>
        <begin position="146"/>
        <end position="272"/>
    </location>
</feature>
<sequence length="277" mass="30477">MLPPALEGFFPANALTGTDKLVVIPVVGRDILVARGSSDLVVDREQADVMKFFCQQRLVLGQWNGVDCEVWDLSPECRSMEGFSVMELRSVLLASSDEQFSLASRAVQMLEWQKNHRFCGGCGGSTESAANDHALRCISCDISLYPRISPCIIVVVRDGERCLLGRSASWPEGRFSALAGFLEAGESAEQALHREVFEESGVQVENIRYVGSQAWPFPGQLMLGFIADAVTTEINVDEIEIAEAHWWHYKALPAILPPLTSMSGRLIARFVEEVNGA</sequence>